<reference evidence="2 3" key="1">
    <citation type="submission" date="2019-01" db="EMBL/GenBank/DDBJ databases">
        <title>Lacunisphaera sp. strain TWA-58.</title>
        <authorList>
            <person name="Chen W.-M."/>
        </authorList>
    </citation>
    <scope>NUCLEOTIDE SEQUENCE [LARGE SCALE GENOMIC DNA]</scope>
    <source>
        <strain evidence="2 3">TWA-58</strain>
    </source>
</reference>
<dbReference type="EMBL" id="SDHX01000001">
    <property type="protein sequence ID" value="RXK56577.1"/>
    <property type="molecule type" value="Genomic_DNA"/>
</dbReference>
<evidence type="ECO:0000313" key="2">
    <source>
        <dbReference type="EMBL" id="RXK56577.1"/>
    </source>
</evidence>
<dbReference type="SUPFAM" id="SSF143120">
    <property type="entry name" value="YefM-like"/>
    <property type="match status" value="1"/>
</dbReference>
<name>A0A4Q1CBU1_9BACT</name>
<dbReference type="OrthoDB" id="6902169at2"/>
<dbReference type="AlphaFoldDB" id="A0A4Q1CBU1"/>
<comment type="similarity">
    <text evidence="1">Belongs to the phD/YefM antitoxin family.</text>
</comment>
<sequence>MKVAAKRKSSEYRQGESPAVLVKENGVAAYLVEAKSYEAMTKRLRLLEGLAQGEKAIAEGRVVSHSRAKKRMARWLK</sequence>
<protein>
    <submittedName>
        <fullName evidence="2">Type II toxin-antitoxin system prevent-host-death family antitoxin</fullName>
    </submittedName>
</protein>
<evidence type="ECO:0000313" key="3">
    <source>
        <dbReference type="Proteomes" id="UP000290218"/>
    </source>
</evidence>
<gene>
    <name evidence="2" type="ORF">ESB00_12125</name>
</gene>
<keyword evidence="3" id="KW-1185">Reference proteome</keyword>
<dbReference type="InterPro" id="IPR036165">
    <property type="entry name" value="YefM-like_sf"/>
</dbReference>
<evidence type="ECO:0000256" key="1">
    <source>
        <dbReference type="ARBA" id="ARBA00009981"/>
    </source>
</evidence>
<proteinExistence type="inferred from homology"/>
<dbReference type="Proteomes" id="UP000290218">
    <property type="component" value="Unassembled WGS sequence"/>
</dbReference>
<organism evidence="2 3">
    <name type="scientific">Oleiharenicola lentus</name>
    <dbReference type="NCBI Taxonomy" id="2508720"/>
    <lineage>
        <taxon>Bacteria</taxon>
        <taxon>Pseudomonadati</taxon>
        <taxon>Verrucomicrobiota</taxon>
        <taxon>Opitutia</taxon>
        <taxon>Opitutales</taxon>
        <taxon>Opitutaceae</taxon>
        <taxon>Oleiharenicola</taxon>
    </lineage>
</organism>
<accession>A0A4Q1CBU1</accession>
<comment type="caution">
    <text evidence="2">The sequence shown here is derived from an EMBL/GenBank/DDBJ whole genome shotgun (WGS) entry which is preliminary data.</text>
</comment>
<dbReference type="RefSeq" id="WP_129047945.1">
    <property type="nucleotide sequence ID" value="NZ_SDHX01000001.1"/>
</dbReference>